<comment type="caution">
    <text evidence="6">The sequence shown here is derived from an EMBL/GenBank/DDBJ whole genome shotgun (WGS) entry which is preliminary data.</text>
</comment>
<organism evidence="6">
    <name type="scientific">marine sediment metagenome</name>
    <dbReference type="NCBI Taxonomy" id="412755"/>
    <lineage>
        <taxon>unclassified sequences</taxon>
        <taxon>metagenomes</taxon>
        <taxon>ecological metagenomes</taxon>
    </lineage>
</organism>
<dbReference type="InterPro" id="IPR050763">
    <property type="entry name" value="ABC_transporter_ATP-binding"/>
</dbReference>
<dbReference type="PANTHER" id="PTHR42711">
    <property type="entry name" value="ABC TRANSPORTER ATP-BINDING PROTEIN"/>
    <property type="match status" value="1"/>
</dbReference>
<dbReference type="AlphaFoldDB" id="X0SD69"/>
<feature type="non-terminal residue" evidence="6">
    <location>
        <position position="131"/>
    </location>
</feature>
<protein>
    <recommendedName>
        <fullName evidence="5">ABC transporter domain-containing protein</fullName>
    </recommendedName>
</protein>
<evidence type="ECO:0000313" key="6">
    <source>
        <dbReference type="EMBL" id="GAF73086.1"/>
    </source>
</evidence>
<sequence>MMPLNNGKAIEVAGLTKHYGDLLAVDHISFEVLQGRVFGFLGPNGAGKTTTIRMLTGLTRPSQGQACILGYNLATDLTRIKKVIGVVPETSNLYHELSARDNLVFMGQLYGVPRRERGERSDALLRRFRLW</sequence>
<dbReference type="InterPro" id="IPR027417">
    <property type="entry name" value="P-loop_NTPase"/>
</dbReference>
<comment type="similarity">
    <text evidence="1">Belongs to the ABC transporter superfamily.</text>
</comment>
<dbReference type="EMBL" id="BARS01001532">
    <property type="protein sequence ID" value="GAF73086.1"/>
    <property type="molecule type" value="Genomic_DNA"/>
</dbReference>
<name>X0SD69_9ZZZZ</name>
<evidence type="ECO:0000256" key="3">
    <source>
        <dbReference type="ARBA" id="ARBA00022741"/>
    </source>
</evidence>
<keyword evidence="3" id="KW-0547">Nucleotide-binding</keyword>
<gene>
    <name evidence="6" type="ORF">S01H1_02965</name>
</gene>
<evidence type="ECO:0000259" key="5">
    <source>
        <dbReference type="Pfam" id="PF00005"/>
    </source>
</evidence>
<accession>X0SD69</accession>
<evidence type="ECO:0000256" key="1">
    <source>
        <dbReference type="ARBA" id="ARBA00005417"/>
    </source>
</evidence>
<keyword evidence="2" id="KW-0813">Transport</keyword>
<dbReference type="PANTHER" id="PTHR42711:SF5">
    <property type="entry name" value="ABC TRANSPORTER ATP-BINDING PROTEIN NATA"/>
    <property type="match status" value="1"/>
</dbReference>
<reference evidence="6" key="1">
    <citation type="journal article" date="2014" name="Front. Microbiol.">
        <title>High frequency of phylogenetically diverse reductive dehalogenase-homologous genes in deep subseafloor sedimentary metagenomes.</title>
        <authorList>
            <person name="Kawai M."/>
            <person name="Futagami T."/>
            <person name="Toyoda A."/>
            <person name="Takaki Y."/>
            <person name="Nishi S."/>
            <person name="Hori S."/>
            <person name="Arai W."/>
            <person name="Tsubouchi T."/>
            <person name="Morono Y."/>
            <person name="Uchiyama I."/>
            <person name="Ito T."/>
            <person name="Fujiyama A."/>
            <person name="Inagaki F."/>
            <person name="Takami H."/>
        </authorList>
    </citation>
    <scope>NUCLEOTIDE SEQUENCE</scope>
    <source>
        <strain evidence="6">Expedition CK06-06</strain>
    </source>
</reference>
<dbReference type="Gene3D" id="3.40.50.300">
    <property type="entry name" value="P-loop containing nucleotide triphosphate hydrolases"/>
    <property type="match status" value="1"/>
</dbReference>
<feature type="domain" description="ABC transporter" evidence="5">
    <location>
        <begin position="26"/>
        <end position="129"/>
    </location>
</feature>
<keyword evidence="4" id="KW-0067">ATP-binding</keyword>
<evidence type="ECO:0000256" key="2">
    <source>
        <dbReference type="ARBA" id="ARBA00022448"/>
    </source>
</evidence>
<dbReference type="InterPro" id="IPR003439">
    <property type="entry name" value="ABC_transporter-like_ATP-bd"/>
</dbReference>
<proteinExistence type="inferred from homology"/>
<dbReference type="Pfam" id="PF00005">
    <property type="entry name" value="ABC_tran"/>
    <property type="match status" value="1"/>
</dbReference>
<dbReference type="GO" id="GO:0005524">
    <property type="term" value="F:ATP binding"/>
    <property type="evidence" value="ECO:0007669"/>
    <property type="project" value="UniProtKB-KW"/>
</dbReference>
<dbReference type="GO" id="GO:0016887">
    <property type="term" value="F:ATP hydrolysis activity"/>
    <property type="evidence" value="ECO:0007669"/>
    <property type="project" value="InterPro"/>
</dbReference>
<evidence type="ECO:0000256" key="4">
    <source>
        <dbReference type="ARBA" id="ARBA00022840"/>
    </source>
</evidence>
<dbReference type="SUPFAM" id="SSF52540">
    <property type="entry name" value="P-loop containing nucleoside triphosphate hydrolases"/>
    <property type="match status" value="1"/>
</dbReference>